<protein>
    <recommendedName>
        <fullName evidence="3">DUF2316 domain-containing protein</fullName>
    </recommendedName>
</protein>
<dbReference type="EMBL" id="NGJZ01000003">
    <property type="protein sequence ID" value="RSU06437.1"/>
    <property type="molecule type" value="Genomic_DNA"/>
</dbReference>
<name>A0A430AFB9_9ENTE</name>
<sequence length="99" mass="11718">MTLSRKQIETTKKEFQENLVRSQKTVDVVASELGTSVEQIYRILELNIREIEQPWILKNYLVETIESLGEEAVPFTALKGEYHEYWFLDKDKIENKLIE</sequence>
<accession>A0A430AFB9</accession>
<evidence type="ECO:0000313" key="1">
    <source>
        <dbReference type="EMBL" id="RSU06437.1"/>
    </source>
</evidence>
<gene>
    <name evidence="1" type="ORF">CBF30_09285</name>
</gene>
<dbReference type="Pfam" id="PF10078">
    <property type="entry name" value="DUF2316"/>
    <property type="match status" value="1"/>
</dbReference>
<dbReference type="Proteomes" id="UP000288669">
    <property type="component" value="Unassembled WGS sequence"/>
</dbReference>
<dbReference type="AlphaFoldDB" id="A0A430AFB9"/>
<comment type="caution">
    <text evidence="1">The sequence shown here is derived from an EMBL/GenBank/DDBJ whole genome shotgun (WGS) entry which is preliminary data.</text>
</comment>
<evidence type="ECO:0008006" key="3">
    <source>
        <dbReference type="Google" id="ProtNLM"/>
    </source>
</evidence>
<organism evidence="1 2">
    <name type="scientific">Vagococcus entomophilus</name>
    <dbReference type="NCBI Taxonomy" id="1160095"/>
    <lineage>
        <taxon>Bacteria</taxon>
        <taxon>Bacillati</taxon>
        <taxon>Bacillota</taxon>
        <taxon>Bacilli</taxon>
        <taxon>Lactobacillales</taxon>
        <taxon>Enterococcaceae</taxon>
        <taxon>Vagococcus</taxon>
    </lineage>
</organism>
<dbReference type="OrthoDB" id="3233189at2"/>
<proteinExistence type="predicted"/>
<reference evidence="1 2" key="1">
    <citation type="submission" date="2017-05" db="EMBL/GenBank/DDBJ databases">
        <title>Vagococcus spp. assemblies.</title>
        <authorList>
            <person name="Gulvik C.A."/>
        </authorList>
    </citation>
    <scope>NUCLEOTIDE SEQUENCE [LARGE SCALE GENOMIC DNA]</scope>
    <source>
        <strain evidence="1 2">DSM 24756</strain>
    </source>
</reference>
<dbReference type="InterPro" id="IPR018757">
    <property type="entry name" value="DUF2316"/>
</dbReference>
<dbReference type="RefSeq" id="WP_126825688.1">
    <property type="nucleotide sequence ID" value="NZ_JBHLWU010000001.1"/>
</dbReference>
<evidence type="ECO:0000313" key="2">
    <source>
        <dbReference type="Proteomes" id="UP000288669"/>
    </source>
</evidence>
<keyword evidence="2" id="KW-1185">Reference proteome</keyword>